<protein>
    <submittedName>
        <fullName evidence="1">Uncharacterized protein</fullName>
    </submittedName>
</protein>
<organism evidence="1 2">
    <name type="scientific">Populus alba x Populus x berolinensis</name>
    <dbReference type="NCBI Taxonomy" id="444605"/>
    <lineage>
        <taxon>Eukaryota</taxon>
        <taxon>Viridiplantae</taxon>
        <taxon>Streptophyta</taxon>
        <taxon>Embryophyta</taxon>
        <taxon>Tracheophyta</taxon>
        <taxon>Spermatophyta</taxon>
        <taxon>Magnoliopsida</taxon>
        <taxon>eudicotyledons</taxon>
        <taxon>Gunneridae</taxon>
        <taxon>Pentapetalae</taxon>
        <taxon>rosids</taxon>
        <taxon>fabids</taxon>
        <taxon>Malpighiales</taxon>
        <taxon>Salicaceae</taxon>
        <taxon>Saliceae</taxon>
        <taxon>Populus</taxon>
    </lineage>
</organism>
<name>A0AAD6QPE0_9ROSI</name>
<gene>
    <name evidence="1" type="ORF">NC653_017023</name>
</gene>
<dbReference type="Proteomes" id="UP001164929">
    <property type="component" value="Chromosome 6"/>
</dbReference>
<dbReference type="EMBL" id="JAQIZT010000006">
    <property type="protein sequence ID" value="KAJ6994072.1"/>
    <property type="molecule type" value="Genomic_DNA"/>
</dbReference>
<evidence type="ECO:0000313" key="2">
    <source>
        <dbReference type="Proteomes" id="UP001164929"/>
    </source>
</evidence>
<evidence type="ECO:0000313" key="1">
    <source>
        <dbReference type="EMBL" id="KAJ6994072.1"/>
    </source>
</evidence>
<dbReference type="AlphaFoldDB" id="A0AAD6QPE0"/>
<keyword evidence="2" id="KW-1185">Reference proteome</keyword>
<accession>A0AAD6QPE0</accession>
<comment type="caution">
    <text evidence="1">The sequence shown here is derived from an EMBL/GenBank/DDBJ whole genome shotgun (WGS) entry which is preliminary data.</text>
</comment>
<proteinExistence type="predicted"/>
<sequence length="58" mass="6784">MGMFFIEIFKRNLIAQVTSSEKHSSKRHVTISCYLFLLPNSHFSVGLEMLVFGRLFFK</sequence>
<reference evidence="1" key="1">
    <citation type="journal article" date="2023" name="Mol. Ecol. Resour.">
        <title>Chromosome-level genome assembly of a triploid poplar Populus alba 'Berolinensis'.</title>
        <authorList>
            <person name="Chen S."/>
            <person name="Yu Y."/>
            <person name="Wang X."/>
            <person name="Wang S."/>
            <person name="Zhang T."/>
            <person name="Zhou Y."/>
            <person name="He R."/>
            <person name="Meng N."/>
            <person name="Wang Y."/>
            <person name="Liu W."/>
            <person name="Liu Z."/>
            <person name="Liu J."/>
            <person name="Guo Q."/>
            <person name="Huang H."/>
            <person name="Sederoff R.R."/>
            <person name="Wang G."/>
            <person name="Qu G."/>
            <person name="Chen S."/>
        </authorList>
    </citation>
    <scope>NUCLEOTIDE SEQUENCE</scope>
    <source>
        <strain evidence="1">SC-2020</strain>
    </source>
</reference>